<dbReference type="InterPro" id="IPR051906">
    <property type="entry name" value="TolC-like"/>
</dbReference>
<keyword evidence="3" id="KW-0813">Transport</keyword>
<evidence type="ECO:0000256" key="2">
    <source>
        <dbReference type="ARBA" id="ARBA00007613"/>
    </source>
</evidence>
<dbReference type="PANTHER" id="PTHR30026:SF5">
    <property type="entry name" value="ABC-TYPE EFFLUX SYSTEM SECRETIN COMPONENT"/>
    <property type="match status" value="1"/>
</dbReference>
<reference evidence="8 9" key="1">
    <citation type="submission" date="2021-02" db="EMBL/GenBank/DDBJ databases">
        <title>Niveibacterium changnyeongensis HC41.</title>
        <authorList>
            <person name="Kang M."/>
        </authorList>
    </citation>
    <scope>NUCLEOTIDE SEQUENCE [LARGE SCALE GENOMIC DNA]</scope>
    <source>
        <strain evidence="8 9">HC41</strain>
    </source>
</reference>
<keyword evidence="6" id="KW-0472">Membrane</keyword>
<dbReference type="InterPro" id="IPR003423">
    <property type="entry name" value="OMP_efflux"/>
</dbReference>
<evidence type="ECO:0000256" key="3">
    <source>
        <dbReference type="ARBA" id="ARBA00022448"/>
    </source>
</evidence>
<evidence type="ECO:0000256" key="1">
    <source>
        <dbReference type="ARBA" id="ARBA00004442"/>
    </source>
</evidence>
<dbReference type="Proteomes" id="UP000663570">
    <property type="component" value="Chromosome"/>
</dbReference>
<keyword evidence="7" id="KW-0998">Cell outer membrane</keyword>
<keyword evidence="9" id="KW-1185">Reference proteome</keyword>
<accession>A0ABX7M3E0</accession>
<evidence type="ECO:0000256" key="4">
    <source>
        <dbReference type="ARBA" id="ARBA00022452"/>
    </source>
</evidence>
<dbReference type="RefSeq" id="WP_206253748.1">
    <property type="nucleotide sequence ID" value="NZ_CP071060.1"/>
</dbReference>
<evidence type="ECO:0000256" key="6">
    <source>
        <dbReference type="ARBA" id="ARBA00023136"/>
    </source>
</evidence>
<proteinExistence type="inferred from homology"/>
<gene>
    <name evidence="8" type="ORF">JY500_15710</name>
</gene>
<protein>
    <submittedName>
        <fullName evidence="8">TolC family protein</fullName>
    </submittedName>
</protein>
<evidence type="ECO:0000256" key="7">
    <source>
        <dbReference type="ARBA" id="ARBA00023237"/>
    </source>
</evidence>
<comment type="subcellular location">
    <subcellularLocation>
        <location evidence="1">Cell outer membrane</location>
    </subcellularLocation>
</comment>
<comment type="similarity">
    <text evidence="2">Belongs to the outer membrane factor (OMF) (TC 1.B.17) family.</text>
</comment>
<evidence type="ECO:0000313" key="8">
    <source>
        <dbReference type="EMBL" id="QSI75914.1"/>
    </source>
</evidence>
<organism evidence="8 9">
    <name type="scientific">Niveibacterium microcysteis</name>
    <dbReference type="NCBI Taxonomy" id="2811415"/>
    <lineage>
        <taxon>Bacteria</taxon>
        <taxon>Pseudomonadati</taxon>
        <taxon>Pseudomonadota</taxon>
        <taxon>Betaproteobacteria</taxon>
        <taxon>Rhodocyclales</taxon>
        <taxon>Rhodocyclaceae</taxon>
        <taxon>Niveibacterium</taxon>
    </lineage>
</organism>
<dbReference type="Pfam" id="PF02321">
    <property type="entry name" value="OEP"/>
    <property type="match status" value="2"/>
</dbReference>
<keyword evidence="5" id="KW-0812">Transmembrane</keyword>
<evidence type="ECO:0000313" key="9">
    <source>
        <dbReference type="Proteomes" id="UP000663570"/>
    </source>
</evidence>
<keyword evidence="4" id="KW-1134">Transmembrane beta strand</keyword>
<dbReference type="Gene3D" id="1.20.1600.10">
    <property type="entry name" value="Outer membrane efflux proteins (OEP)"/>
    <property type="match status" value="1"/>
</dbReference>
<dbReference type="PANTHER" id="PTHR30026">
    <property type="entry name" value="OUTER MEMBRANE PROTEIN TOLC"/>
    <property type="match status" value="1"/>
</dbReference>
<sequence length="458" mass="50238">MASVHAEPMSFDAAQLRLADKSGTLRAARLNREARELEAEATRSLSLPQVNATVAYSKLERDYEVDVAPITGALNQAVGAIGGATGVKLPALPATLDYKYKNEGVRPILGFNWPLFTGGKISATQDLAAARTAEAGAEVRHTEEALTTQLVKYYYGLQLAEHAVAVRSAVLDALTQHLHQAERFEKTGLIARADRLHAQVAYDEAKRNLFKAQDDRALAQIALNRMLAATQDVVPSSPLFVRSAPVEPIETWTQHGLAAHPGLALLDAKRQQTAQLETIARSALLPEVFAFGTYQLNKEVLTPVEPDWIVGVGVRFTLFDRLDRSSMIAASQRQSAGVVAYTEQARDDIATLIEKRWRELEQARQRYLLLESSIALAKENVQLRERGFGEGLSTSLDLVDARLSLSRAEIDRAQAARDYVVALAELLEASGQSERFTEYAAHADIRIERPNPAAGRQP</sequence>
<evidence type="ECO:0000256" key="5">
    <source>
        <dbReference type="ARBA" id="ARBA00022692"/>
    </source>
</evidence>
<name>A0ABX7M3E0_9RHOO</name>
<dbReference type="SUPFAM" id="SSF56954">
    <property type="entry name" value="Outer membrane efflux proteins (OEP)"/>
    <property type="match status" value="1"/>
</dbReference>
<dbReference type="EMBL" id="CP071060">
    <property type="protein sequence ID" value="QSI75914.1"/>
    <property type="molecule type" value="Genomic_DNA"/>
</dbReference>